<keyword evidence="3" id="KW-1185">Reference proteome</keyword>
<feature type="compositionally biased region" description="Polar residues" evidence="1">
    <location>
        <begin position="90"/>
        <end position="104"/>
    </location>
</feature>
<dbReference type="EMBL" id="JAJSOF020000029">
    <property type="protein sequence ID" value="KAJ4431997.1"/>
    <property type="molecule type" value="Genomic_DNA"/>
</dbReference>
<reference evidence="2 3" key="1">
    <citation type="journal article" date="2022" name="Allergy">
        <title>Genome assembly and annotation of Periplaneta americana reveal a comprehensive cockroach allergen profile.</title>
        <authorList>
            <person name="Wang L."/>
            <person name="Xiong Q."/>
            <person name="Saelim N."/>
            <person name="Wang L."/>
            <person name="Nong W."/>
            <person name="Wan A.T."/>
            <person name="Shi M."/>
            <person name="Liu X."/>
            <person name="Cao Q."/>
            <person name="Hui J.H.L."/>
            <person name="Sookrung N."/>
            <person name="Leung T.F."/>
            <person name="Tungtrongchitr A."/>
            <person name="Tsui S.K.W."/>
        </authorList>
    </citation>
    <scope>NUCLEOTIDE SEQUENCE [LARGE SCALE GENOMIC DNA]</scope>
    <source>
        <strain evidence="2">PWHHKU_190912</strain>
    </source>
</reference>
<comment type="caution">
    <text evidence="2">The sequence shown here is derived from an EMBL/GenBank/DDBJ whole genome shotgun (WGS) entry which is preliminary data.</text>
</comment>
<feature type="region of interest" description="Disordered" evidence="1">
    <location>
        <begin position="74"/>
        <end position="108"/>
    </location>
</feature>
<dbReference type="Proteomes" id="UP001148838">
    <property type="component" value="Unassembled WGS sequence"/>
</dbReference>
<accession>A0ABQ8SD21</accession>
<organism evidence="2 3">
    <name type="scientific">Periplaneta americana</name>
    <name type="common">American cockroach</name>
    <name type="synonym">Blatta americana</name>
    <dbReference type="NCBI Taxonomy" id="6978"/>
    <lineage>
        <taxon>Eukaryota</taxon>
        <taxon>Metazoa</taxon>
        <taxon>Ecdysozoa</taxon>
        <taxon>Arthropoda</taxon>
        <taxon>Hexapoda</taxon>
        <taxon>Insecta</taxon>
        <taxon>Pterygota</taxon>
        <taxon>Neoptera</taxon>
        <taxon>Polyneoptera</taxon>
        <taxon>Dictyoptera</taxon>
        <taxon>Blattodea</taxon>
        <taxon>Blattoidea</taxon>
        <taxon>Blattidae</taxon>
        <taxon>Blattinae</taxon>
        <taxon>Periplaneta</taxon>
    </lineage>
</organism>
<gene>
    <name evidence="2" type="ORF">ANN_20611</name>
</gene>
<evidence type="ECO:0000313" key="3">
    <source>
        <dbReference type="Proteomes" id="UP001148838"/>
    </source>
</evidence>
<protein>
    <submittedName>
        <fullName evidence="2">Uncharacterized protein</fullName>
    </submittedName>
</protein>
<name>A0ABQ8SD21_PERAM</name>
<proteinExistence type="predicted"/>
<evidence type="ECO:0000313" key="2">
    <source>
        <dbReference type="EMBL" id="KAJ4431997.1"/>
    </source>
</evidence>
<evidence type="ECO:0000256" key="1">
    <source>
        <dbReference type="SAM" id="MobiDB-lite"/>
    </source>
</evidence>
<sequence length="202" mass="22574">MGPLSTFYSQEVKMWLLNHPGRVVTQFQVAKLFGLAYTRSGTIQNNISGFRKTGICPFNANAFADSEFVAAETSNLAQQEPQQERRAETTAHSINPIPNYSRPTSTRRKEKSAIITDSPYKNELENFNSLSKEVKRKLQLASGSSEVDINCDSDTTPCLLCKEPYSATSKSDGWVKCRNCGKWAHEGFTVWEVDVFVCSMPS</sequence>